<evidence type="ECO:0000313" key="2">
    <source>
        <dbReference type="Proteomes" id="UP001501742"/>
    </source>
</evidence>
<comment type="caution">
    <text evidence="1">The sequence shown here is derived from an EMBL/GenBank/DDBJ whole genome shotgun (WGS) entry which is preliminary data.</text>
</comment>
<evidence type="ECO:0000313" key="1">
    <source>
        <dbReference type="EMBL" id="GAA1493499.1"/>
    </source>
</evidence>
<sequence>MTDGGRPSAVELIRSSVLSRAEYSHAATVPADARVVFLAGSCPLAADGTTVAPGDHAAQAAQCVANLRQALADAGARMTDVVSTRVLVASTQQADLVTAWRVVRDAFGEHDVPSTLLGVTVLGYDDQLVEVEAVAAVLDAP</sequence>
<reference evidence="1 2" key="1">
    <citation type="journal article" date="2019" name="Int. J. Syst. Evol. Microbiol.">
        <title>The Global Catalogue of Microorganisms (GCM) 10K type strain sequencing project: providing services to taxonomists for standard genome sequencing and annotation.</title>
        <authorList>
            <consortium name="The Broad Institute Genomics Platform"/>
            <consortium name="The Broad Institute Genome Sequencing Center for Infectious Disease"/>
            <person name="Wu L."/>
            <person name="Ma J."/>
        </authorList>
    </citation>
    <scope>NUCLEOTIDE SEQUENCE [LARGE SCALE GENOMIC DNA]</scope>
    <source>
        <strain evidence="1 2">JCM 12140</strain>
    </source>
</reference>
<dbReference type="RefSeq" id="WP_204608039.1">
    <property type="nucleotide sequence ID" value="NZ_BAAAJX010000006.1"/>
</dbReference>
<dbReference type="InterPro" id="IPR006175">
    <property type="entry name" value="YjgF/YER057c/UK114"/>
</dbReference>
<name>A0ABN1ZDY6_9MICO</name>
<keyword evidence="2" id="KW-1185">Reference proteome</keyword>
<dbReference type="Pfam" id="PF01042">
    <property type="entry name" value="Ribonuc_L-PSP"/>
    <property type="match status" value="1"/>
</dbReference>
<accession>A0ABN1ZDY6</accession>
<dbReference type="SUPFAM" id="SSF55298">
    <property type="entry name" value="YjgF-like"/>
    <property type="match status" value="1"/>
</dbReference>
<dbReference type="CDD" id="cd00448">
    <property type="entry name" value="YjgF_YER057c_UK114_family"/>
    <property type="match status" value="1"/>
</dbReference>
<protein>
    <recommendedName>
        <fullName evidence="3">Enamine deaminase RidA</fullName>
    </recommendedName>
</protein>
<dbReference type="PANTHER" id="PTHR43857">
    <property type="entry name" value="BLR7761 PROTEIN"/>
    <property type="match status" value="1"/>
</dbReference>
<dbReference type="EMBL" id="BAAAJX010000006">
    <property type="protein sequence ID" value="GAA1493499.1"/>
    <property type="molecule type" value="Genomic_DNA"/>
</dbReference>
<organism evidence="1 2">
    <name type="scientific">Curtobacterium herbarum</name>
    <dbReference type="NCBI Taxonomy" id="150122"/>
    <lineage>
        <taxon>Bacteria</taxon>
        <taxon>Bacillati</taxon>
        <taxon>Actinomycetota</taxon>
        <taxon>Actinomycetes</taxon>
        <taxon>Micrococcales</taxon>
        <taxon>Microbacteriaceae</taxon>
        <taxon>Curtobacterium</taxon>
    </lineage>
</organism>
<evidence type="ECO:0008006" key="3">
    <source>
        <dbReference type="Google" id="ProtNLM"/>
    </source>
</evidence>
<dbReference type="PANTHER" id="PTHR43857:SF1">
    <property type="entry name" value="YJGH FAMILY PROTEIN"/>
    <property type="match status" value="1"/>
</dbReference>
<gene>
    <name evidence="1" type="ORF">GCM10009627_18450</name>
</gene>
<dbReference type="InterPro" id="IPR035959">
    <property type="entry name" value="RutC-like_sf"/>
</dbReference>
<dbReference type="Gene3D" id="3.30.1330.40">
    <property type="entry name" value="RutC-like"/>
    <property type="match status" value="1"/>
</dbReference>
<proteinExistence type="predicted"/>
<dbReference type="Proteomes" id="UP001501742">
    <property type="component" value="Unassembled WGS sequence"/>
</dbReference>